<evidence type="ECO:0000313" key="3">
    <source>
        <dbReference type="Proteomes" id="UP000821866"/>
    </source>
</evidence>
<organism evidence="2 3">
    <name type="scientific">Rhipicephalus microplus</name>
    <name type="common">Cattle tick</name>
    <name type="synonym">Boophilus microplus</name>
    <dbReference type="NCBI Taxonomy" id="6941"/>
    <lineage>
        <taxon>Eukaryota</taxon>
        <taxon>Metazoa</taxon>
        <taxon>Ecdysozoa</taxon>
        <taxon>Arthropoda</taxon>
        <taxon>Chelicerata</taxon>
        <taxon>Arachnida</taxon>
        <taxon>Acari</taxon>
        <taxon>Parasitiformes</taxon>
        <taxon>Ixodida</taxon>
        <taxon>Ixodoidea</taxon>
        <taxon>Ixodidae</taxon>
        <taxon>Rhipicephalinae</taxon>
        <taxon>Rhipicephalus</taxon>
        <taxon>Boophilus</taxon>
    </lineage>
</organism>
<evidence type="ECO:0000256" key="1">
    <source>
        <dbReference type="SAM" id="MobiDB-lite"/>
    </source>
</evidence>
<gene>
    <name evidence="2" type="ORF">HPB51_027996</name>
</gene>
<reference evidence="2" key="1">
    <citation type="journal article" date="2020" name="Cell">
        <title>Large-Scale Comparative Analyses of Tick Genomes Elucidate Their Genetic Diversity and Vector Capacities.</title>
        <authorList>
            <consortium name="Tick Genome and Microbiome Consortium (TIGMIC)"/>
            <person name="Jia N."/>
            <person name="Wang J."/>
            <person name="Shi W."/>
            <person name="Du L."/>
            <person name="Sun Y."/>
            <person name="Zhan W."/>
            <person name="Jiang J.F."/>
            <person name="Wang Q."/>
            <person name="Zhang B."/>
            <person name="Ji P."/>
            <person name="Bell-Sakyi L."/>
            <person name="Cui X.M."/>
            <person name="Yuan T.T."/>
            <person name="Jiang B.G."/>
            <person name="Yang W.F."/>
            <person name="Lam T.T."/>
            <person name="Chang Q.C."/>
            <person name="Ding S.J."/>
            <person name="Wang X.J."/>
            <person name="Zhu J.G."/>
            <person name="Ruan X.D."/>
            <person name="Zhao L."/>
            <person name="Wei J.T."/>
            <person name="Ye R.Z."/>
            <person name="Que T.C."/>
            <person name="Du C.H."/>
            <person name="Zhou Y.H."/>
            <person name="Cheng J.X."/>
            <person name="Dai P.F."/>
            <person name="Guo W.B."/>
            <person name="Han X.H."/>
            <person name="Huang E.J."/>
            <person name="Li L.F."/>
            <person name="Wei W."/>
            <person name="Gao Y.C."/>
            <person name="Liu J.Z."/>
            <person name="Shao H.Z."/>
            <person name="Wang X."/>
            <person name="Wang C.C."/>
            <person name="Yang T.C."/>
            <person name="Huo Q.B."/>
            <person name="Li W."/>
            <person name="Chen H.Y."/>
            <person name="Chen S.E."/>
            <person name="Zhou L.G."/>
            <person name="Ni X.B."/>
            <person name="Tian J.H."/>
            <person name="Sheng Y."/>
            <person name="Liu T."/>
            <person name="Pan Y.S."/>
            <person name="Xia L.Y."/>
            <person name="Li J."/>
            <person name="Zhao F."/>
            <person name="Cao W.C."/>
        </authorList>
    </citation>
    <scope>NUCLEOTIDE SEQUENCE</scope>
    <source>
        <strain evidence="2">Rmic-2018</strain>
    </source>
</reference>
<proteinExistence type="predicted"/>
<evidence type="ECO:0000313" key="2">
    <source>
        <dbReference type="EMBL" id="KAH7958017.1"/>
    </source>
</evidence>
<feature type="compositionally biased region" description="Polar residues" evidence="1">
    <location>
        <begin position="77"/>
        <end position="93"/>
    </location>
</feature>
<name>A0A9J6CYJ4_RHIMP</name>
<dbReference type="Proteomes" id="UP000821866">
    <property type="component" value="Unassembled WGS sequence"/>
</dbReference>
<comment type="caution">
    <text evidence="2">The sequence shown here is derived from an EMBL/GenBank/DDBJ whole genome shotgun (WGS) entry which is preliminary data.</text>
</comment>
<reference evidence="2" key="2">
    <citation type="submission" date="2021-09" db="EMBL/GenBank/DDBJ databases">
        <authorList>
            <person name="Jia N."/>
            <person name="Wang J."/>
            <person name="Shi W."/>
            <person name="Du L."/>
            <person name="Sun Y."/>
            <person name="Zhan W."/>
            <person name="Jiang J."/>
            <person name="Wang Q."/>
            <person name="Zhang B."/>
            <person name="Ji P."/>
            <person name="Sakyi L.B."/>
            <person name="Cui X."/>
            <person name="Yuan T."/>
            <person name="Jiang B."/>
            <person name="Yang W."/>
            <person name="Lam T.T.-Y."/>
            <person name="Chang Q."/>
            <person name="Ding S."/>
            <person name="Wang X."/>
            <person name="Zhu J."/>
            <person name="Ruan X."/>
            <person name="Zhao L."/>
            <person name="Wei J."/>
            <person name="Que T."/>
            <person name="Du C."/>
            <person name="Cheng J."/>
            <person name="Dai P."/>
            <person name="Han X."/>
            <person name="Huang E."/>
            <person name="Gao Y."/>
            <person name="Liu J."/>
            <person name="Shao H."/>
            <person name="Ye R."/>
            <person name="Li L."/>
            <person name="Wei W."/>
            <person name="Wang X."/>
            <person name="Wang C."/>
            <person name="Huo Q."/>
            <person name="Li W."/>
            <person name="Guo W."/>
            <person name="Chen H."/>
            <person name="Chen S."/>
            <person name="Zhou L."/>
            <person name="Zhou L."/>
            <person name="Ni X."/>
            <person name="Tian J."/>
            <person name="Zhou Y."/>
            <person name="Sheng Y."/>
            <person name="Liu T."/>
            <person name="Pan Y."/>
            <person name="Xia L."/>
            <person name="Li J."/>
            <person name="Zhao F."/>
            <person name="Cao W."/>
        </authorList>
    </citation>
    <scope>NUCLEOTIDE SEQUENCE</scope>
    <source>
        <strain evidence="2">Rmic-2018</strain>
        <tissue evidence="2">Larvae</tissue>
    </source>
</reference>
<feature type="region of interest" description="Disordered" evidence="1">
    <location>
        <begin position="77"/>
        <end position="109"/>
    </location>
</feature>
<protein>
    <submittedName>
        <fullName evidence="2">Uncharacterized protein</fullName>
    </submittedName>
</protein>
<sequence>MPKLPKEDIKILVRPQGGLNIVKVGAPIVAVAIFVAASMTEAVSAEGTVCPNAHQNIIVVSTPKRVNADRYARIRQISIQDNSTKPTRMNPGSTEGWPNIGDRSALPGP</sequence>
<accession>A0A9J6CYJ4</accession>
<dbReference type="EMBL" id="JABSTU010004620">
    <property type="protein sequence ID" value="KAH7958017.1"/>
    <property type="molecule type" value="Genomic_DNA"/>
</dbReference>
<keyword evidence="3" id="KW-1185">Reference proteome</keyword>
<dbReference type="AlphaFoldDB" id="A0A9J6CYJ4"/>